<dbReference type="AlphaFoldDB" id="A0A5A7RF73"/>
<evidence type="ECO:0000313" key="3">
    <source>
        <dbReference type="EMBL" id="GER55835.1"/>
    </source>
</evidence>
<feature type="domain" description="Cystatin" evidence="2">
    <location>
        <begin position="41"/>
        <end position="128"/>
    </location>
</feature>
<protein>
    <submittedName>
        <fullName evidence="3">Cysteine proteinase inhibitor</fullName>
    </submittedName>
</protein>
<proteinExistence type="predicted"/>
<organism evidence="3 4">
    <name type="scientific">Striga asiatica</name>
    <name type="common">Asiatic witchweed</name>
    <name type="synonym">Buchnera asiatica</name>
    <dbReference type="NCBI Taxonomy" id="4170"/>
    <lineage>
        <taxon>Eukaryota</taxon>
        <taxon>Viridiplantae</taxon>
        <taxon>Streptophyta</taxon>
        <taxon>Embryophyta</taxon>
        <taxon>Tracheophyta</taxon>
        <taxon>Spermatophyta</taxon>
        <taxon>Magnoliopsida</taxon>
        <taxon>eudicotyledons</taxon>
        <taxon>Gunneridae</taxon>
        <taxon>Pentapetalae</taxon>
        <taxon>asterids</taxon>
        <taxon>lamiids</taxon>
        <taxon>Lamiales</taxon>
        <taxon>Orobanchaceae</taxon>
        <taxon>Buchnereae</taxon>
        <taxon>Striga</taxon>
    </lineage>
</organism>
<comment type="caution">
    <text evidence="3">The sequence shown here is derived from an EMBL/GenBank/DDBJ whole genome shotgun (WGS) entry which is preliminary data.</text>
</comment>
<evidence type="ECO:0000256" key="1">
    <source>
        <dbReference type="SAM" id="SignalP"/>
    </source>
</evidence>
<keyword evidence="1" id="KW-0732">Signal</keyword>
<accession>A0A5A7RF73</accession>
<feature type="signal peptide" evidence="1">
    <location>
        <begin position="1"/>
        <end position="25"/>
    </location>
</feature>
<dbReference type="Gene3D" id="3.10.450.10">
    <property type="match status" value="1"/>
</dbReference>
<dbReference type="GO" id="GO:0004869">
    <property type="term" value="F:cysteine-type endopeptidase inhibitor activity"/>
    <property type="evidence" value="ECO:0007669"/>
    <property type="project" value="InterPro"/>
</dbReference>
<dbReference type="OrthoDB" id="2016588at2759"/>
<dbReference type="EMBL" id="BKCP01012181">
    <property type="protein sequence ID" value="GER55835.1"/>
    <property type="molecule type" value="Genomic_DNA"/>
</dbReference>
<sequence>MAIESQYFLFSLILLSLFFFVPNIAYPECDATQWIPLKSYEINSDDMVELANYTVTEYNIEKKTNLVFKQLLYGCKRADSGLELSLVEEATDYGNCTTAVGNCYGVDGNYTAVVKVLDWYTKLESFAKIE</sequence>
<evidence type="ECO:0000259" key="2">
    <source>
        <dbReference type="Pfam" id="PF16845"/>
    </source>
</evidence>
<dbReference type="Pfam" id="PF16845">
    <property type="entry name" value="SQAPI"/>
    <property type="match status" value="1"/>
</dbReference>
<reference evidence="4" key="1">
    <citation type="journal article" date="2019" name="Curr. Biol.">
        <title>Genome Sequence of Striga asiatica Provides Insight into the Evolution of Plant Parasitism.</title>
        <authorList>
            <person name="Yoshida S."/>
            <person name="Kim S."/>
            <person name="Wafula E.K."/>
            <person name="Tanskanen J."/>
            <person name="Kim Y.M."/>
            <person name="Honaas L."/>
            <person name="Yang Z."/>
            <person name="Spallek T."/>
            <person name="Conn C.E."/>
            <person name="Ichihashi Y."/>
            <person name="Cheong K."/>
            <person name="Cui S."/>
            <person name="Der J.P."/>
            <person name="Gundlach H."/>
            <person name="Jiao Y."/>
            <person name="Hori C."/>
            <person name="Ishida J.K."/>
            <person name="Kasahara H."/>
            <person name="Kiba T."/>
            <person name="Kim M.S."/>
            <person name="Koo N."/>
            <person name="Laohavisit A."/>
            <person name="Lee Y.H."/>
            <person name="Lumba S."/>
            <person name="McCourt P."/>
            <person name="Mortimer J.C."/>
            <person name="Mutuku J.M."/>
            <person name="Nomura T."/>
            <person name="Sasaki-Sekimoto Y."/>
            <person name="Seto Y."/>
            <person name="Wang Y."/>
            <person name="Wakatake T."/>
            <person name="Sakakibara H."/>
            <person name="Demura T."/>
            <person name="Yamaguchi S."/>
            <person name="Yoneyama K."/>
            <person name="Manabe R.I."/>
            <person name="Nelson D.C."/>
            <person name="Schulman A.H."/>
            <person name="Timko M.P."/>
            <person name="dePamphilis C.W."/>
            <person name="Choi D."/>
            <person name="Shirasu K."/>
        </authorList>
    </citation>
    <scope>NUCLEOTIDE SEQUENCE [LARGE SCALE GENOMIC DNA]</scope>
    <source>
        <strain evidence="4">cv. UVA1</strain>
    </source>
</reference>
<gene>
    <name evidence="3" type="ORF">STAS_33524</name>
</gene>
<keyword evidence="4" id="KW-1185">Reference proteome</keyword>
<feature type="chain" id="PRO_5022674746" evidence="1">
    <location>
        <begin position="26"/>
        <end position="130"/>
    </location>
</feature>
<evidence type="ECO:0000313" key="4">
    <source>
        <dbReference type="Proteomes" id="UP000325081"/>
    </source>
</evidence>
<name>A0A5A7RF73_STRAF</name>
<dbReference type="InterPro" id="IPR000010">
    <property type="entry name" value="Cystatin_dom"/>
</dbReference>
<dbReference type="Proteomes" id="UP000325081">
    <property type="component" value="Unassembled WGS sequence"/>
</dbReference>